<feature type="chain" id="PRO_5039377323" evidence="3">
    <location>
        <begin position="22"/>
        <end position="353"/>
    </location>
</feature>
<reference evidence="4 5" key="1">
    <citation type="submission" date="2016-11" db="EMBL/GenBank/DDBJ databases">
        <title>Description of two novel members of the family Erysipelotrichaceae: Ileibacterium lipovorans gen. nov., sp. nov. and Dubosiella newyorkensis, gen. nov., sp. nov.</title>
        <authorList>
            <person name="Cox L.M."/>
            <person name="Sohn J."/>
            <person name="Tyrrell K.L."/>
            <person name="Citron D.M."/>
            <person name="Lawson P.A."/>
            <person name="Patel N.B."/>
            <person name="Iizumi T."/>
            <person name="Perez-Perez G.I."/>
            <person name="Goldstein E.J."/>
            <person name="Blaser M.J."/>
        </authorList>
    </citation>
    <scope>NUCLEOTIDE SEQUENCE [LARGE SCALE GENOMIC DNA]</scope>
    <source>
        <strain evidence="4 5">NYU-BL-K8</strain>
    </source>
</reference>
<dbReference type="PIRSF" id="PIRSF002825">
    <property type="entry name" value="CfbpA"/>
    <property type="match status" value="1"/>
</dbReference>
<evidence type="ECO:0000256" key="2">
    <source>
        <dbReference type="SAM" id="MobiDB-lite"/>
    </source>
</evidence>
<dbReference type="Proteomes" id="UP000186758">
    <property type="component" value="Unassembled WGS sequence"/>
</dbReference>
<name>A0A1Q9YJW8_9FIRM</name>
<sequence length="353" mass="39146">MKKALSLIATAVLACSMTACSSSDSPKGSGEKAEPGTGKLVIYSPNSDTEIENELAAFQEKYPDIQVDLQSMGTGDCVARIEAESENPQADVMWGGMNYGVYKQNPDLWEKYVSKNDENVDENYRNDTGYFSNYVLSGSGAFIKNDKLLKELGVEVNSYEDLLQPELKGKIAMGDPTSSSSAWAELTNMLLVKGGYDSEEAWDYVQKFIDNLDGKIISSSSQVYKGVIDGEYAVGVSYEDPVVQAIIDNKDNPNVEISMCYPKEGAVWLPAAAAMVKDAPNKENAQLFLDFLQSKDCQEIISRLTVRPADTSLKQENEAMKPFSDINVAYEDIEYCADHKDEWQNRWTEMMTN</sequence>
<evidence type="ECO:0000313" key="5">
    <source>
        <dbReference type="Proteomes" id="UP000186758"/>
    </source>
</evidence>
<dbReference type="AlphaFoldDB" id="A0A1Q9YJW8"/>
<gene>
    <name evidence="4" type="ORF">BO223_07000</name>
</gene>
<dbReference type="Pfam" id="PF13416">
    <property type="entry name" value="SBP_bac_8"/>
    <property type="match status" value="1"/>
</dbReference>
<dbReference type="Gene3D" id="3.40.190.10">
    <property type="entry name" value="Periplasmic binding protein-like II"/>
    <property type="match status" value="2"/>
</dbReference>
<dbReference type="SUPFAM" id="SSF53850">
    <property type="entry name" value="Periplasmic binding protein-like II"/>
    <property type="match status" value="1"/>
</dbReference>
<dbReference type="GO" id="GO:0030976">
    <property type="term" value="F:thiamine pyrophosphate binding"/>
    <property type="evidence" value="ECO:0007669"/>
    <property type="project" value="TreeGrafter"/>
</dbReference>
<dbReference type="PROSITE" id="PS51257">
    <property type="entry name" value="PROKAR_LIPOPROTEIN"/>
    <property type="match status" value="1"/>
</dbReference>
<evidence type="ECO:0000256" key="1">
    <source>
        <dbReference type="ARBA" id="ARBA00022729"/>
    </source>
</evidence>
<feature type="region of interest" description="Disordered" evidence="2">
    <location>
        <begin position="19"/>
        <end position="39"/>
    </location>
</feature>
<evidence type="ECO:0000313" key="4">
    <source>
        <dbReference type="EMBL" id="OLU44808.1"/>
    </source>
</evidence>
<dbReference type="GO" id="GO:0030288">
    <property type="term" value="C:outer membrane-bounded periplasmic space"/>
    <property type="evidence" value="ECO:0007669"/>
    <property type="project" value="TreeGrafter"/>
</dbReference>
<accession>A0A1Q9YJW8</accession>
<dbReference type="InterPro" id="IPR006059">
    <property type="entry name" value="SBP"/>
</dbReference>
<dbReference type="GO" id="GO:0015888">
    <property type="term" value="P:thiamine transport"/>
    <property type="evidence" value="ECO:0007669"/>
    <property type="project" value="TreeGrafter"/>
</dbReference>
<dbReference type="PANTHER" id="PTHR30006:SF2">
    <property type="entry name" value="ABC TRANSPORTER SUBSTRATE-BINDING PROTEIN"/>
    <property type="match status" value="1"/>
</dbReference>
<dbReference type="EMBL" id="MPJZ01000056">
    <property type="protein sequence ID" value="OLU44808.1"/>
    <property type="molecule type" value="Genomic_DNA"/>
</dbReference>
<comment type="caution">
    <text evidence="4">The sequence shown here is derived from an EMBL/GenBank/DDBJ whole genome shotgun (WGS) entry which is preliminary data.</text>
</comment>
<evidence type="ECO:0000256" key="3">
    <source>
        <dbReference type="SAM" id="SignalP"/>
    </source>
</evidence>
<dbReference type="InterPro" id="IPR026045">
    <property type="entry name" value="Ferric-bd"/>
</dbReference>
<keyword evidence="1 3" id="KW-0732">Signal</keyword>
<dbReference type="RefSeq" id="WP_075885479.1">
    <property type="nucleotide sequence ID" value="NZ_CAQOBB010000022.1"/>
</dbReference>
<protein>
    <submittedName>
        <fullName evidence="4">Iron(III)-binding protein</fullName>
    </submittedName>
</protein>
<feature type="signal peptide" evidence="3">
    <location>
        <begin position="1"/>
        <end position="21"/>
    </location>
</feature>
<organism evidence="4 5">
    <name type="scientific">Faecalibaculum rodentium</name>
    <dbReference type="NCBI Taxonomy" id="1702221"/>
    <lineage>
        <taxon>Bacteria</taxon>
        <taxon>Bacillati</taxon>
        <taxon>Bacillota</taxon>
        <taxon>Erysipelotrichia</taxon>
        <taxon>Erysipelotrichales</taxon>
        <taxon>Erysipelotrichaceae</taxon>
        <taxon>Faecalibaculum</taxon>
    </lineage>
</organism>
<dbReference type="PANTHER" id="PTHR30006">
    <property type="entry name" value="THIAMINE-BINDING PERIPLASMIC PROTEIN-RELATED"/>
    <property type="match status" value="1"/>
</dbReference>
<dbReference type="GO" id="GO:0030975">
    <property type="term" value="F:thiamine binding"/>
    <property type="evidence" value="ECO:0007669"/>
    <property type="project" value="TreeGrafter"/>
</dbReference>
<proteinExistence type="predicted"/>